<evidence type="ECO:0000313" key="6">
    <source>
        <dbReference type="Proteomes" id="UP000193978"/>
    </source>
</evidence>
<organism evidence="5 6">
    <name type="scientific">Methylocystis bryophila</name>
    <dbReference type="NCBI Taxonomy" id="655015"/>
    <lineage>
        <taxon>Bacteria</taxon>
        <taxon>Pseudomonadati</taxon>
        <taxon>Pseudomonadota</taxon>
        <taxon>Alphaproteobacteria</taxon>
        <taxon>Hyphomicrobiales</taxon>
        <taxon>Methylocystaceae</taxon>
        <taxon>Methylocystis</taxon>
    </lineage>
</organism>
<name>A0A1W6MUJ3_9HYPH</name>
<evidence type="ECO:0000313" key="5">
    <source>
        <dbReference type="EMBL" id="ARN81242.1"/>
    </source>
</evidence>
<feature type="signal peptide" evidence="2">
    <location>
        <begin position="1"/>
        <end position="20"/>
    </location>
</feature>
<evidence type="ECO:0000259" key="4">
    <source>
        <dbReference type="Pfam" id="PF10531"/>
    </source>
</evidence>
<evidence type="ECO:0000256" key="2">
    <source>
        <dbReference type="SAM" id="SignalP"/>
    </source>
</evidence>
<protein>
    <submittedName>
        <fullName evidence="5">Sugar ABC transporter substrate-binding protein</fullName>
    </submittedName>
</protein>
<keyword evidence="6" id="KW-1185">Reference proteome</keyword>
<keyword evidence="1 2" id="KW-0732">Signal</keyword>
<dbReference type="InterPro" id="IPR049712">
    <property type="entry name" value="Poly_export"/>
</dbReference>
<dbReference type="PANTHER" id="PTHR33619:SF3">
    <property type="entry name" value="POLYSACCHARIDE EXPORT PROTEIN GFCE-RELATED"/>
    <property type="match status" value="1"/>
</dbReference>
<evidence type="ECO:0000259" key="3">
    <source>
        <dbReference type="Pfam" id="PF02563"/>
    </source>
</evidence>
<dbReference type="Proteomes" id="UP000193978">
    <property type="component" value="Chromosome"/>
</dbReference>
<reference evidence="5 6" key="1">
    <citation type="submission" date="2017-02" db="EMBL/GenBank/DDBJ databases">
        <authorList>
            <person name="Peterson S.W."/>
        </authorList>
    </citation>
    <scope>NUCLEOTIDE SEQUENCE [LARGE SCALE GENOMIC DNA]</scope>
    <source>
        <strain evidence="5 6">S285</strain>
    </source>
</reference>
<dbReference type="InterPro" id="IPR003715">
    <property type="entry name" value="Poly_export_N"/>
</dbReference>
<sequence>MKPAHLLCCLAICVSIGLSGCEIFPTSGPANLEIRGGQRDPGSLPYGLVKVTPGVIEILAKETVKLSATFGDERPPKEIRFGIGDVVGVTLFEAGSGGLFIPSEAGVRPGNFVTFPNQSVDANGYITIPYAPPIQTKGRTPPEVQRSIVEALKNRAIEPQVIVTLVEQRTSMISVLGDVNSPARFPANAAGEHLLDAITRAGGPKSQGFDEWVTLERAGRRATVPFGAVVYEPANNIYVHPNDTIYIYREPQTFLAFGALGFGGQDSGAQKPFDAWHITLAEAVAKSGGLKNDLADPGAVFLYRGETRRVAEMLGVDCAAFDGPIIPVVYLVNFRDPAGFFFAKEFAMRNKDVIYVSNSLSVETAKAMTYFRLVVGTVNDPIVAAQNALIIKNLLNTTTSTVAAVAGGASASP</sequence>
<dbReference type="Pfam" id="PF10531">
    <property type="entry name" value="SLBB"/>
    <property type="match status" value="1"/>
</dbReference>
<dbReference type="EMBL" id="CP019948">
    <property type="protein sequence ID" value="ARN81242.1"/>
    <property type="molecule type" value="Genomic_DNA"/>
</dbReference>
<feature type="domain" description="Soluble ligand binding" evidence="4">
    <location>
        <begin position="173"/>
        <end position="218"/>
    </location>
</feature>
<dbReference type="STRING" id="655015.B1812_09280"/>
<evidence type="ECO:0000256" key="1">
    <source>
        <dbReference type="ARBA" id="ARBA00022729"/>
    </source>
</evidence>
<feature type="domain" description="Polysaccharide export protein N-terminal" evidence="3">
    <location>
        <begin position="75"/>
        <end position="165"/>
    </location>
</feature>
<proteinExistence type="predicted"/>
<dbReference type="PROSITE" id="PS51257">
    <property type="entry name" value="PROKAR_LIPOPROTEIN"/>
    <property type="match status" value="1"/>
</dbReference>
<gene>
    <name evidence="5" type="ORF">B1812_09280</name>
</gene>
<feature type="chain" id="PRO_5012732510" evidence="2">
    <location>
        <begin position="21"/>
        <end position="413"/>
    </location>
</feature>
<dbReference type="Gene3D" id="3.10.560.10">
    <property type="entry name" value="Outer membrane lipoprotein wza domain like"/>
    <property type="match status" value="2"/>
</dbReference>
<dbReference type="AlphaFoldDB" id="A0A1W6MUJ3"/>
<dbReference type="OrthoDB" id="7198507at2"/>
<dbReference type="Pfam" id="PF02563">
    <property type="entry name" value="Poly_export"/>
    <property type="match status" value="1"/>
</dbReference>
<dbReference type="KEGG" id="mbry:B1812_09280"/>
<dbReference type="GO" id="GO:0015159">
    <property type="term" value="F:polysaccharide transmembrane transporter activity"/>
    <property type="evidence" value="ECO:0007669"/>
    <property type="project" value="InterPro"/>
</dbReference>
<dbReference type="PANTHER" id="PTHR33619">
    <property type="entry name" value="POLYSACCHARIDE EXPORT PROTEIN GFCE-RELATED"/>
    <property type="match status" value="1"/>
</dbReference>
<dbReference type="InterPro" id="IPR019554">
    <property type="entry name" value="Soluble_ligand-bd"/>
</dbReference>
<dbReference type="Gene3D" id="3.30.1950.10">
    <property type="entry name" value="wza like domain"/>
    <property type="match status" value="1"/>
</dbReference>
<accession>A0A1W6MUJ3</accession>